<proteinExistence type="predicted"/>
<protein>
    <recommendedName>
        <fullName evidence="8">Major facilitator superfamily (MFS) profile domain-containing protein</fullName>
    </recommendedName>
</protein>
<name>A0AAN8WND6_HALRR</name>
<dbReference type="AlphaFoldDB" id="A0AAN8WND6"/>
<sequence>MKRRTQPEEDRLQYKKRLHYFFTDILRWIIVMTAMVMISTNYMMSYVWAPELYPTVVRSRGCCSCALAGHLGFFVTPFVTDVLAKHIWWVPSFVFASSGYIAACLVFLLPETKGLSLCETVQDIEKRWKSQKEMGYAQRSCLSGVKNCYA</sequence>
<dbReference type="Gene3D" id="1.20.1250.20">
    <property type="entry name" value="MFS general substrate transporter like domains"/>
    <property type="match status" value="1"/>
</dbReference>
<evidence type="ECO:0000256" key="3">
    <source>
        <dbReference type="ARBA" id="ARBA00022989"/>
    </source>
</evidence>
<dbReference type="Pfam" id="PF00083">
    <property type="entry name" value="Sugar_tr"/>
    <property type="match status" value="1"/>
</dbReference>
<dbReference type="Proteomes" id="UP001381693">
    <property type="component" value="Unassembled WGS sequence"/>
</dbReference>
<keyword evidence="7" id="KW-1185">Reference proteome</keyword>
<dbReference type="PANTHER" id="PTHR24064">
    <property type="entry name" value="SOLUTE CARRIER FAMILY 22 MEMBER"/>
    <property type="match status" value="1"/>
</dbReference>
<evidence type="ECO:0000256" key="4">
    <source>
        <dbReference type="ARBA" id="ARBA00023136"/>
    </source>
</evidence>
<comment type="subcellular location">
    <subcellularLocation>
        <location evidence="1">Membrane</location>
        <topology evidence="1">Multi-pass membrane protein</topology>
    </subcellularLocation>
</comment>
<feature type="transmembrane region" description="Helical" evidence="5">
    <location>
        <begin position="21"/>
        <end position="44"/>
    </location>
</feature>
<reference evidence="6 7" key="1">
    <citation type="submission" date="2023-11" db="EMBL/GenBank/DDBJ databases">
        <title>Halocaridina rubra genome assembly.</title>
        <authorList>
            <person name="Smith C."/>
        </authorList>
    </citation>
    <scope>NUCLEOTIDE SEQUENCE [LARGE SCALE GENOMIC DNA]</scope>
    <source>
        <strain evidence="6">EP-1</strain>
        <tissue evidence="6">Whole</tissue>
    </source>
</reference>
<evidence type="ECO:0000256" key="1">
    <source>
        <dbReference type="ARBA" id="ARBA00004141"/>
    </source>
</evidence>
<dbReference type="EMBL" id="JAXCGZ010016986">
    <property type="protein sequence ID" value="KAK7069300.1"/>
    <property type="molecule type" value="Genomic_DNA"/>
</dbReference>
<evidence type="ECO:0000256" key="2">
    <source>
        <dbReference type="ARBA" id="ARBA00022692"/>
    </source>
</evidence>
<evidence type="ECO:0000313" key="7">
    <source>
        <dbReference type="Proteomes" id="UP001381693"/>
    </source>
</evidence>
<keyword evidence="3 5" id="KW-1133">Transmembrane helix</keyword>
<accession>A0AAN8WND6</accession>
<evidence type="ECO:0000256" key="5">
    <source>
        <dbReference type="SAM" id="Phobius"/>
    </source>
</evidence>
<evidence type="ECO:0008006" key="8">
    <source>
        <dbReference type="Google" id="ProtNLM"/>
    </source>
</evidence>
<evidence type="ECO:0000313" key="6">
    <source>
        <dbReference type="EMBL" id="KAK7069300.1"/>
    </source>
</evidence>
<organism evidence="6 7">
    <name type="scientific">Halocaridina rubra</name>
    <name type="common">Hawaiian red shrimp</name>
    <dbReference type="NCBI Taxonomy" id="373956"/>
    <lineage>
        <taxon>Eukaryota</taxon>
        <taxon>Metazoa</taxon>
        <taxon>Ecdysozoa</taxon>
        <taxon>Arthropoda</taxon>
        <taxon>Crustacea</taxon>
        <taxon>Multicrustacea</taxon>
        <taxon>Malacostraca</taxon>
        <taxon>Eumalacostraca</taxon>
        <taxon>Eucarida</taxon>
        <taxon>Decapoda</taxon>
        <taxon>Pleocyemata</taxon>
        <taxon>Caridea</taxon>
        <taxon>Atyoidea</taxon>
        <taxon>Atyidae</taxon>
        <taxon>Halocaridina</taxon>
    </lineage>
</organism>
<comment type="caution">
    <text evidence="6">The sequence shown here is derived from an EMBL/GenBank/DDBJ whole genome shotgun (WGS) entry which is preliminary data.</text>
</comment>
<keyword evidence="2 5" id="KW-0812">Transmembrane</keyword>
<gene>
    <name evidence="6" type="ORF">SK128_012740</name>
</gene>
<dbReference type="InterPro" id="IPR036259">
    <property type="entry name" value="MFS_trans_sf"/>
</dbReference>
<dbReference type="GO" id="GO:0022857">
    <property type="term" value="F:transmembrane transporter activity"/>
    <property type="evidence" value="ECO:0007669"/>
    <property type="project" value="InterPro"/>
</dbReference>
<keyword evidence="4 5" id="KW-0472">Membrane</keyword>
<dbReference type="SUPFAM" id="SSF103473">
    <property type="entry name" value="MFS general substrate transporter"/>
    <property type="match status" value="1"/>
</dbReference>
<feature type="transmembrane region" description="Helical" evidence="5">
    <location>
        <begin position="87"/>
        <end position="109"/>
    </location>
</feature>
<dbReference type="GO" id="GO:0016020">
    <property type="term" value="C:membrane"/>
    <property type="evidence" value="ECO:0007669"/>
    <property type="project" value="UniProtKB-SubCell"/>
</dbReference>
<dbReference type="InterPro" id="IPR005828">
    <property type="entry name" value="MFS_sugar_transport-like"/>
</dbReference>